<dbReference type="AlphaFoldDB" id="A0A2S7VYL9"/>
<proteinExistence type="predicted"/>
<dbReference type="PROSITE" id="PS00287">
    <property type="entry name" value="CYSTATIN"/>
    <property type="match status" value="1"/>
</dbReference>
<dbReference type="EMBL" id="MSCJ01000001">
    <property type="protein sequence ID" value="PQJ66684.1"/>
    <property type="molecule type" value="Genomic_DNA"/>
</dbReference>
<feature type="chain" id="PRO_5015779518" evidence="1">
    <location>
        <begin position="22"/>
        <end position="130"/>
    </location>
</feature>
<comment type="caution">
    <text evidence="3">The sequence shown here is derived from an EMBL/GenBank/DDBJ whole genome shotgun (WGS) entry which is preliminary data.</text>
</comment>
<dbReference type="InterPro" id="IPR000010">
    <property type="entry name" value="Cystatin_dom"/>
</dbReference>
<feature type="signal peptide" evidence="1">
    <location>
        <begin position="1"/>
        <end position="21"/>
    </location>
</feature>
<dbReference type="PROSITE" id="PS51257">
    <property type="entry name" value="PROKAR_LIPOPROTEIN"/>
    <property type="match status" value="1"/>
</dbReference>
<name>A0A2S7VYL9_PHOAN</name>
<accession>A0A2S7VYL9</accession>
<evidence type="ECO:0000313" key="3">
    <source>
        <dbReference type="EMBL" id="PQJ66684.1"/>
    </source>
</evidence>
<evidence type="ECO:0000259" key="2">
    <source>
        <dbReference type="Pfam" id="PF00031"/>
    </source>
</evidence>
<dbReference type="CDD" id="cd00042">
    <property type="entry name" value="CY"/>
    <property type="match status" value="1"/>
</dbReference>
<dbReference type="Gene3D" id="3.10.450.10">
    <property type="match status" value="1"/>
</dbReference>
<organism evidence="3 4">
    <name type="scientific">Photobacterium angustum</name>
    <dbReference type="NCBI Taxonomy" id="661"/>
    <lineage>
        <taxon>Bacteria</taxon>
        <taxon>Pseudomonadati</taxon>
        <taxon>Pseudomonadota</taxon>
        <taxon>Gammaproteobacteria</taxon>
        <taxon>Vibrionales</taxon>
        <taxon>Vibrionaceae</taxon>
        <taxon>Photobacterium</taxon>
    </lineage>
</organism>
<dbReference type="Pfam" id="PF00031">
    <property type="entry name" value="Cystatin"/>
    <property type="match status" value="1"/>
</dbReference>
<feature type="domain" description="Cystatin" evidence="2">
    <location>
        <begin position="52"/>
        <end position="108"/>
    </location>
</feature>
<evidence type="ECO:0000313" key="4">
    <source>
        <dbReference type="Proteomes" id="UP000238730"/>
    </source>
</evidence>
<sequence length="130" mass="14044">MNKKVLLIALSSVALVACNSAKDVTSDEANMQESCNFSHAIVGGWAQGDITPEVEQAAKDAVKAISGDHQLGKIYHVTQQVVAGMNYSITFSIENGDYYNATVFRSLQNTYDVKDVKQVSSVASNCDVHK</sequence>
<dbReference type="InterPro" id="IPR046350">
    <property type="entry name" value="Cystatin_sf"/>
</dbReference>
<protein>
    <submittedName>
        <fullName evidence="3">Cystatin</fullName>
    </submittedName>
</protein>
<dbReference type="RefSeq" id="WP_105060019.1">
    <property type="nucleotide sequence ID" value="NZ_MSCJ01000001.1"/>
</dbReference>
<keyword evidence="1" id="KW-0732">Signal</keyword>
<reference evidence="3 4" key="1">
    <citation type="submission" date="2016-12" db="EMBL/GenBank/DDBJ databases">
        <title>Diversity of luminous bacteria.</title>
        <authorList>
            <person name="Yoshizawa S."/>
            <person name="Kogure K."/>
        </authorList>
    </citation>
    <scope>NUCLEOTIDE SEQUENCE [LARGE SCALE GENOMIC DNA]</scope>
    <source>
        <strain evidence="3 4">LC1-200</strain>
    </source>
</reference>
<dbReference type="SUPFAM" id="SSF54403">
    <property type="entry name" value="Cystatin/monellin"/>
    <property type="match status" value="1"/>
</dbReference>
<evidence type="ECO:0000256" key="1">
    <source>
        <dbReference type="SAM" id="SignalP"/>
    </source>
</evidence>
<dbReference type="OrthoDB" id="6196402at2"/>
<dbReference type="InterPro" id="IPR018073">
    <property type="entry name" value="Prot_inh_cystat_CS"/>
</dbReference>
<gene>
    <name evidence="3" type="ORF">BTO08_04265</name>
</gene>
<dbReference type="GO" id="GO:0004869">
    <property type="term" value="F:cysteine-type endopeptidase inhibitor activity"/>
    <property type="evidence" value="ECO:0007669"/>
    <property type="project" value="InterPro"/>
</dbReference>
<dbReference type="Proteomes" id="UP000238730">
    <property type="component" value="Unassembled WGS sequence"/>
</dbReference>